<evidence type="ECO:0000256" key="1">
    <source>
        <dbReference type="SAM" id="MobiDB-lite"/>
    </source>
</evidence>
<accession>A0A8H7CD29</accession>
<protein>
    <submittedName>
        <fullName evidence="2">Uncharacterized protein</fullName>
    </submittedName>
</protein>
<comment type="caution">
    <text evidence="2">The sequence shown here is derived from an EMBL/GenBank/DDBJ whole genome shotgun (WGS) entry which is preliminary data.</text>
</comment>
<organism evidence="2 3">
    <name type="scientific">Mycena venus</name>
    <dbReference type="NCBI Taxonomy" id="2733690"/>
    <lineage>
        <taxon>Eukaryota</taxon>
        <taxon>Fungi</taxon>
        <taxon>Dikarya</taxon>
        <taxon>Basidiomycota</taxon>
        <taxon>Agaricomycotina</taxon>
        <taxon>Agaricomycetes</taxon>
        <taxon>Agaricomycetidae</taxon>
        <taxon>Agaricales</taxon>
        <taxon>Marasmiineae</taxon>
        <taxon>Mycenaceae</taxon>
        <taxon>Mycena</taxon>
    </lineage>
</organism>
<dbReference type="OrthoDB" id="3268838at2759"/>
<name>A0A8H7CD29_9AGAR</name>
<feature type="region of interest" description="Disordered" evidence="1">
    <location>
        <begin position="70"/>
        <end position="133"/>
    </location>
</feature>
<evidence type="ECO:0000313" key="2">
    <source>
        <dbReference type="EMBL" id="KAF7333144.1"/>
    </source>
</evidence>
<dbReference type="Proteomes" id="UP000620124">
    <property type="component" value="Unassembled WGS sequence"/>
</dbReference>
<gene>
    <name evidence="2" type="ORF">MVEN_02380000</name>
</gene>
<reference evidence="2" key="1">
    <citation type="submission" date="2020-05" db="EMBL/GenBank/DDBJ databases">
        <title>Mycena genomes resolve the evolution of fungal bioluminescence.</title>
        <authorList>
            <person name="Tsai I.J."/>
        </authorList>
    </citation>
    <scope>NUCLEOTIDE SEQUENCE</scope>
    <source>
        <strain evidence="2">CCC161011</strain>
    </source>
</reference>
<dbReference type="EMBL" id="JACAZI010000030">
    <property type="protein sequence ID" value="KAF7333144.1"/>
    <property type="molecule type" value="Genomic_DNA"/>
</dbReference>
<keyword evidence="3" id="KW-1185">Reference proteome</keyword>
<evidence type="ECO:0000313" key="3">
    <source>
        <dbReference type="Proteomes" id="UP000620124"/>
    </source>
</evidence>
<sequence>MNSQDMGVIEDSADPYPIKVAIGPLEYCGNAHRISIGRTTVAVSCYGDPMLPEFYAERDLKSRLLPSAVHGERRPSLTAAATKELESQLGELENSRARKRAHEGDKENIHPEGPPPMKRKWLSVDKQLAMASG</sequence>
<proteinExistence type="predicted"/>
<dbReference type="AlphaFoldDB" id="A0A8H7CD29"/>